<sequence length="152" mass="17679">MPYLVGDLIKEIEAAQENRGRKPQERPQKRPQEDWVKKKWARYYELNKMGQVKPNFDKMTFPQFEEYMKDAQGQSKHRVAAASRHMGIRGQPVDVEQKELMKTKTAPEGSRKRKLVAPAAELQTVGAGTEARPRKKPRVKAHITKEEYLKKH</sequence>
<name>A0ACB6SHK2_9PLEO</name>
<gene>
    <name evidence="1" type="ORF">BU25DRAFT_453782</name>
</gene>
<dbReference type="Proteomes" id="UP000799754">
    <property type="component" value="Unassembled WGS sequence"/>
</dbReference>
<accession>A0ACB6SHK2</accession>
<organism evidence="1 2">
    <name type="scientific">Macroventuria anomochaeta</name>
    <dbReference type="NCBI Taxonomy" id="301207"/>
    <lineage>
        <taxon>Eukaryota</taxon>
        <taxon>Fungi</taxon>
        <taxon>Dikarya</taxon>
        <taxon>Ascomycota</taxon>
        <taxon>Pezizomycotina</taxon>
        <taxon>Dothideomycetes</taxon>
        <taxon>Pleosporomycetidae</taxon>
        <taxon>Pleosporales</taxon>
        <taxon>Pleosporineae</taxon>
        <taxon>Didymellaceae</taxon>
        <taxon>Macroventuria</taxon>
    </lineage>
</organism>
<keyword evidence="2" id="KW-1185">Reference proteome</keyword>
<evidence type="ECO:0000313" key="2">
    <source>
        <dbReference type="Proteomes" id="UP000799754"/>
    </source>
</evidence>
<proteinExistence type="predicted"/>
<dbReference type="EMBL" id="MU006702">
    <property type="protein sequence ID" value="KAF2632572.1"/>
    <property type="molecule type" value="Genomic_DNA"/>
</dbReference>
<reference evidence="1" key="1">
    <citation type="journal article" date="2020" name="Stud. Mycol.">
        <title>101 Dothideomycetes genomes: a test case for predicting lifestyles and emergence of pathogens.</title>
        <authorList>
            <person name="Haridas S."/>
            <person name="Albert R."/>
            <person name="Binder M."/>
            <person name="Bloem J."/>
            <person name="Labutti K."/>
            <person name="Salamov A."/>
            <person name="Andreopoulos B."/>
            <person name="Baker S."/>
            <person name="Barry K."/>
            <person name="Bills G."/>
            <person name="Bluhm B."/>
            <person name="Cannon C."/>
            <person name="Castanera R."/>
            <person name="Culley D."/>
            <person name="Daum C."/>
            <person name="Ezra D."/>
            <person name="Gonzalez J."/>
            <person name="Henrissat B."/>
            <person name="Kuo A."/>
            <person name="Liang C."/>
            <person name="Lipzen A."/>
            <person name="Lutzoni F."/>
            <person name="Magnuson J."/>
            <person name="Mondo S."/>
            <person name="Nolan M."/>
            <person name="Ohm R."/>
            <person name="Pangilinan J."/>
            <person name="Park H.-J."/>
            <person name="Ramirez L."/>
            <person name="Alfaro M."/>
            <person name="Sun H."/>
            <person name="Tritt A."/>
            <person name="Yoshinaga Y."/>
            <person name="Zwiers L.-H."/>
            <person name="Turgeon B."/>
            <person name="Goodwin S."/>
            <person name="Spatafora J."/>
            <person name="Crous P."/>
            <person name="Grigoriev I."/>
        </authorList>
    </citation>
    <scope>NUCLEOTIDE SEQUENCE</scope>
    <source>
        <strain evidence="1">CBS 525.71</strain>
    </source>
</reference>
<protein>
    <submittedName>
        <fullName evidence="1">Uncharacterized protein</fullName>
    </submittedName>
</protein>
<comment type="caution">
    <text evidence="1">The sequence shown here is derived from an EMBL/GenBank/DDBJ whole genome shotgun (WGS) entry which is preliminary data.</text>
</comment>
<evidence type="ECO:0000313" key="1">
    <source>
        <dbReference type="EMBL" id="KAF2632572.1"/>
    </source>
</evidence>